<feature type="transmembrane region" description="Helical" evidence="1">
    <location>
        <begin position="41"/>
        <end position="58"/>
    </location>
</feature>
<reference evidence="2" key="1">
    <citation type="submission" date="2022-08" db="EMBL/GenBank/DDBJ databases">
        <authorList>
            <person name="Vandamme P."/>
            <person name="Hettiarachchi A."/>
            <person name="Peeters C."/>
            <person name="Cnockaert M."/>
            <person name="Carlier A."/>
        </authorList>
    </citation>
    <scope>NUCLEOTIDE SEQUENCE</scope>
    <source>
        <strain evidence="2">LMG 31809</strain>
    </source>
</reference>
<gene>
    <name evidence="2" type="ORF">NYP16_11620</name>
</gene>
<keyword evidence="1" id="KW-1133">Transmembrane helix</keyword>
<keyword evidence="1" id="KW-0472">Membrane</keyword>
<accession>A0A9X3Z810</accession>
<keyword evidence="3" id="KW-1185">Reference proteome</keyword>
<dbReference type="Proteomes" id="UP001141619">
    <property type="component" value="Unassembled WGS sequence"/>
</dbReference>
<proteinExistence type="predicted"/>
<dbReference type="InterPro" id="IPR024399">
    <property type="entry name" value="DUF2628"/>
</dbReference>
<protein>
    <submittedName>
        <fullName evidence="2">DUF2628 domain-containing protein</fullName>
    </submittedName>
</protein>
<evidence type="ECO:0000256" key="1">
    <source>
        <dbReference type="SAM" id="Phobius"/>
    </source>
</evidence>
<comment type="caution">
    <text evidence="2">The sequence shown here is derived from an EMBL/GenBank/DDBJ whole genome shotgun (WGS) entry which is preliminary data.</text>
</comment>
<dbReference type="RefSeq" id="WP_274944304.1">
    <property type="nucleotide sequence ID" value="NZ_JANWOI010000004.1"/>
</dbReference>
<organism evidence="2 3">
    <name type="scientific">Govanella unica</name>
    <dbReference type="NCBI Taxonomy" id="2975056"/>
    <lineage>
        <taxon>Bacteria</taxon>
        <taxon>Pseudomonadati</taxon>
        <taxon>Pseudomonadota</taxon>
        <taxon>Alphaproteobacteria</taxon>
        <taxon>Emcibacterales</taxon>
        <taxon>Govanellaceae</taxon>
        <taxon>Govanella</taxon>
    </lineage>
</organism>
<feature type="transmembrane region" description="Helical" evidence="1">
    <location>
        <begin position="15"/>
        <end position="34"/>
    </location>
</feature>
<sequence>MKIYTVQMKPGDSGLNAVFVPEGFSVWAFVFLPFWALYHRLWLVAGLICLGLFGLTVLSQALNLSSLQDSLLQVMFALLVGAEARDLWRWTLRRRGFEMRSALAADDEDEAELRFFGTTRAV</sequence>
<dbReference type="EMBL" id="JANWOI010000004">
    <property type="protein sequence ID" value="MDA5194598.1"/>
    <property type="molecule type" value="Genomic_DNA"/>
</dbReference>
<evidence type="ECO:0000313" key="2">
    <source>
        <dbReference type="EMBL" id="MDA5194598.1"/>
    </source>
</evidence>
<name>A0A9X3Z810_9PROT</name>
<keyword evidence="1" id="KW-0812">Transmembrane</keyword>
<evidence type="ECO:0000313" key="3">
    <source>
        <dbReference type="Proteomes" id="UP001141619"/>
    </source>
</evidence>
<reference evidence="2" key="2">
    <citation type="journal article" date="2023" name="Syst. Appl. Microbiol.">
        <title>Govania unica gen. nov., sp. nov., a rare biosphere bacterium that represents a novel family in the class Alphaproteobacteria.</title>
        <authorList>
            <person name="Vandamme P."/>
            <person name="Peeters C."/>
            <person name="Hettiarachchi A."/>
            <person name="Cnockaert M."/>
            <person name="Carlier A."/>
        </authorList>
    </citation>
    <scope>NUCLEOTIDE SEQUENCE</scope>
    <source>
        <strain evidence="2">LMG 31809</strain>
    </source>
</reference>
<dbReference type="AlphaFoldDB" id="A0A9X3Z810"/>
<dbReference type="Pfam" id="PF10947">
    <property type="entry name" value="DUF2628"/>
    <property type="match status" value="1"/>
</dbReference>